<feature type="compositionally biased region" description="Low complexity" evidence="1">
    <location>
        <begin position="119"/>
        <end position="130"/>
    </location>
</feature>
<proteinExistence type="predicted"/>
<gene>
    <name evidence="3" type="ORF">BASA50_005852</name>
</gene>
<evidence type="ECO:0000313" key="3">
    <source>
        <dbReference type="EMBL" id="KAH6595333.1"/>
    </source>
</evidence>
<name>A0ABQ8FBU1_9FUNG</name>
<evidence type="ECO:0000256" key="2">
    <source>
        <dbReference type="SAM" id="SignalP"/>
    </source>
</evidence>
<protein>
    <recommendedName>
        <fullName evidence="5">RxLR effector protein</fullName>
    </recommendedName>
</protein>
<feature type="chain" id="PRO_5046025292" description="RxLR effector protein" evidence="2">
    <location>
        <begin position="21"/>
        <end position="155"/>
    </location>
</feature>
<keyword evidence="4" id="KW-1185">Reference proteome</keyword>
<evidence type="ECO:0000313" key="4">
    <source>
        <dbReference type="Proteomes" id="UP001648503"/>
    </source>
</evidence>
<dbReference type="EMBL" id="JAFCIX010000310">
    <property type="protein sequence ID" value="KAH6595333.1"/>
    <property type="molecule type" value="Genomic_DNA"/>
</dbReference>
<feature type="compositionally biased region" description="Polar residues" evidence="1">
    <location>
        <begin position="99"/>
        <end position="118"/>
    </location>
</feature>
<keyword evidence="2" id="KW-0732">Signal</keyword>
<organism evidence="3 4">
    <name type="scientific">Batrachochytrium salamandrivorans</name>
    <dbReference type="NCBI Taxonomy" id="1357716"/>
    <lineage>
        <taxon>Eukaryota</taxon>
        <taxon>Fungi</taxon>
        <taxon>Fungi incertae sedis</taxon>
        <taxon>Chytridiomycota</taxon>
        <taxon>Chytridiomycota incertae sedis</taxon>
        <taxon>Chytridiomycetes</taxon>
        <taxon>Rhizophydiales</taxon>
        <taxon>Rhizophydiales incertae sedis</taxon>
        <taxon>Batrachochytrium</taxon>
    </lineage>
</organism>
<feature type="compositionally biased region" description="Basic and acidic residues" evidence="1">
    <location>
        <begin position="82"/>
        <end position="95"/>
    </location>
</feature>
<feature type="region of interest" description="Disordered" evidence="1">
    <location>
        <begin position="29"/>
        <end position="155"/>
    </location>
</feature>
<feature type="signal peptide" evidence="2">
    <location>
        <begin position="1"/>
        <end position="20"/>
    </location>
</feature>
<accession>A0ABQ8FBU1</accession>
<evidence type="ECO:0008006" key="5">
    <source>
        <dbReference type="Google" id="ProtNLM"/>
    </source>
</evidence>
<feature type="compositionally biased region" description="Polar residues" evidence="1">
    <location>
        <begin position="132"/>
        <end position="141"/>
    </location>
</feature>
<feature type="compositionally biased region" description="Polar residues" evidence="1">
    <location>
        <begin position="42"/>
        <end position="68"/>
    </location>
</feature>
<dbReference type="Proteomes" id="UP001648503">
    <property type="component" value="Unassembled WGS sequence"/>
</dbReference>
<evidence type="ECO:0000256" key="1">
    <source>
        <dbReference type="SAM" id="MobiDB-lite"/>
    </source>
</evidence>
<reference evidence="3 4" key="1">
    <citation type="submission" date="2021-02" db="EMBL/GenBank/DDBJ databases">
        <title>Variation within the Batrachochytrium salamandrivorans European outbreak.</title>
        <authorList>
            <person name="Kelly M."/>
            <person name="Pasmans F."/>
            <person name="Shea T.P."/>
            <person name="Munoz J.F."/>
            <person name="Carranza S."/>
            <person name="Cuomo C.A."/>
            <person name="Martel A."/>
        </authorList>
    </citation>
    <scope>NUCLEOTIDE SEQUENCE [LARGE SCALE GENOMIC DNA]</scope>
    <source>
        <strain evidence="3 4">AMFP18/2</strain>
    </source>
</reference>
<sequence length="155" mass="16677">MKPFISTLVAILATSTATLALSTGTYDDQSFLERRANDDDASSTADRVSGLEQSSGDDQNRNFANTLASLHKTPPPIPPRSKPQDQQRSVDHDSESDGEGSTQEMLDPSQASFWESGTSSQPSSMPEMSPDTLASQLEITSTPPPKPKGNDHKNQ</sequence>
<comment type="caution">
    <text evidence="3">The sequence shown here is derived from an EMBL/GenBank/DDBJ whole genome shotgun (WGS) entry which is preliminary data.</text>
</comment>